<proteinExistence type="predicted"/>
<evidence type="ECO:0000313" key="2">
    <source>
        <dbReference type="Proteomes" id="UP001189429"/>
    </source>
</evidence>
<keyword evidence="2" id="KW-1185">Reference proteome</keyword>
<comment type="caution">
    <text evidence="1">The sequence shown here is derived from an EMBL/GenBank/DDBJ whole genome shotgun (WGS) entry which is preliminary data.</text>
</comment>
<name>A0ABN9TD73_9DINO</name>
<organism evidence="1 2">
    <name type="scientific">Prorocentrum cordatum</name>
    <dbReference type="NCBI Taxonomy" id="2364126"/>
    <lineage>
        <taxon>Eukaryota</taxon>
        <taxon>Sar</taxon>
        <taxon>Alveolata</taxon>
        <taxon>Dinophyceae</taxon>
        <taxon>Prorocentrales</taxon>
        <taxon>Prorocentraceae</taxon>
        <taxon>Prorocentrum</taxon>
    </lineage>
</organism>
<dbReference type="Proteomes" id="UP001189429">
    <property type="component" value="Unassembled WGS sequence"/>
</dbReference>
<dbReference type="EMBL" id="CAUYUJ010014599">
    <property type="protein sequence ID" value="CAK0843679.1"/>
    <property type="molecule type" value="Genomic_DNA"/>
</dbReference>
<protein>
    <submittedName>
        <fullName evidence="1">Uncharacterized protein</fullName>
    </submittedName>
</protein>
<accession>A0ABN9TD73</accession>
<evidence type="ECO:0000313" key="1">
    <source>
        <dbReference type="EMBL" id="CAK0843679.1"/>
    </source>
</evidence>
<sequence>MVEGTEDVWPTRHELEQWLVRSAGEVDAAACALRKLLQSNPGLSTHLTTDGEIAGIVQLFAKRFRTRIIQAETPIQITTLYQPLCEVIWRVIGAVFQSCSQLGGGDGAGGQPQSLLAGVQKPIMPHEAHGQLRVLLKTNEDLSIKLSEARRSYLRELAQHRDRQRTLSPEAVQLLQNLKEQPVMFYEPLETVLDDSTKAFVREVVEERIKLGLQTGGGGDDSTVGLNAQIRTLEKDWRRGLRSPGWPART</sequence>
<reference evidence="1" key="1">
    <citation type="submission" date="2023-10" db="EMBL/GenBank/DDBJ databases">
        <authorList>
            <person name="Chen Y."/>
            <person name="Shah S."/>
            <person name="Dougan E. K."/>
            <person name="Thang M."/>
            <person name="Chan C."/>
        </authorList>
    </citation>
    <scope>NUCLEOTIDE SEQUENCE [LARGE SCALE GENOMIC DNA]</scope>
</reference>
<gene>
    <name evidence="1" type="ORF">PCOR1329_LOCUS37954</name>
</gene>